<evidence type="ECO:0000313" key="4">
    <source>
        <dbReference type="Proteomes" id="UP000651668"/>
    </source>
</evidence>
<dbReference type="InterPro" id="IPR012577">
    <property type="entry name" value="NIPSNAP"/>
</dbReference>
<organism evidence="3 4">
    <name type="scientific">Pedobacter quisquiliarum</name>
    <dbReference type="NCBI Taxonomy" id="1834438"/>
    <lineage>
        <taxon>Bacteria</taxon>
        <taxon>Pseudomonadati</taxon>
        <taxon>Bacteroidota</taxon>
        <taxon>Sphingobacteriia</taxon>
        <taxon>Sphingobacteriales</taxon>
        <taxon>Sphingobacteriaceae</taxon>
        <taxon>Pedobacter</taxon>
    </lineage>
</organism>
<comment type="caution">
    <text evidence="3">The sequence shown here is derived from an EMBL/GenBank/DDBJ whole genome shotgun (WGS) entry which is preliminary data.</text>
</comment>
<evidence type="ECO:0000259" key="2">
    <source>
        <dbReference type="Pfam" id="PF07978"/>
    </source>
</evidence>
<proteinExistence type="predicted"/>
<feature type="signal peptide" evidence="1">
    <location>
        <begin position="1"/>
        <end position="22"/>
    </location>
</feature>
<dbReference type="SUPFAM" id="SSF54909">
    <property type="entry name" value="Dimeric alpha+beta barrel"/>
    <property type="match status" value="1"/>
</dbReference>
<reference evidence="3" key="1">
    <citation type="journal article" date="2014" name="Int. J. Syst. Evol. Microbiol.">
        <title>Complete genome sequence of Corynebacterium casei LMG S-19264T (=DSM 44701T), isolated from a smear-ripened cheese.</title>
        <authorList>
            <consortium name="US DOE Joint Genome Institute (JGI-PGF)"/>
            <person name="Walter F."/>
            <person name="Albersmeier A."/>
            <person name="Kalinowski J."/>
            <person name="Ruckert C."/>
        </authorList>
    </citation>
    <scope>NUCLEOTIDE SEQUENCE</scope>
    <source>
        <strain evidence="3">CGMCC 1.15343</strain>
    </source>
</reference>
<feature type="chain" id="PRO_5037410179" description="NIPSNAP domain-containing protein" evidence="1">
    <location>
        <begin position="23"/>
        <end position="263"/>
    </location>
</feature>
<evidence type="ECO:0000313" key="3">
    <source>
        <dbReference type="EMBL" id="GGC55203.1"/>
    </source>
</evidence>
<dbReference type="Pfam" id="PF07978">
    <property type="entry name" value="NIPSNAP"/>
    <property type="match status" value="1"/>
</dbReference>
<dbReference type="EMBL" id="BMIL01000002">
    <property type="protein sequence ID" value="GGC55203.1"/>
    <property type="molecule type" value="Genomic_DNA"/>
</dbReference>
<gene>
    <name evidence="3" type="ORF">GCM10011387_05990</name>
</gene>
<dbReference type="AlphaFoldDB" id="A0A916X8Q6"/>
<keyword evidence="4" id="KW-1185">Reference proteome</keyword>
<dbReference type="Gene3D" id="3.30.70.100">
    <property type="match status" value="2"/>
</dbReference>
<evidence type="ECO:0000256" key="1">
    <source>
        <dbReference type="SAM" id="SignalP"/>
    </source>
</evidence>
<keyword evidence="1" id="KW-0732">Signal</keyword>
<reference evidence="3" key="2">
    <citation type="submission" date="2020-09" db="EMBL/GenBank/DDBJ databases">
        <authorList>
            <person name="Sun Q."/>
            <person name="Zhou Y."/>
        </authorList>
    </citation>
    <scope>NUCLEOTIDE SEQUENCE</scope>
    <source>
        <strain evidence="3">CGMCC 1.15343</strain>
    </source>
</reference>
<name>A0A916X8Q6_9SPHI</name>
<sequence length="263" mass="30406">MKCKYLLLCSITLLLSALTATAMPPKKAPAREFYKLSVYHIKDKAQESRLDKFLSTAYLPALHRNGIKNVGVFKTLNIDTASDKKVYVFIPFKSLAEFLKMSKLLETDKEIGTKGADYLNAAYNDAPYVRIETILMEAFSQAPLMKKPSFDTPKSERIYELRSYESATEKLYRNKVAMFDKEEVEIFERIGSKPVFYGEVIAGSRMPNLIYLTTYRNMASRTEQWKKFSDDPRWKRVSELPEYQHNVSKNDTKFLVPADYSDF</sequence>
<dbReference type="InterPro" id="IPR011008">
    <property type="entry name" value="Dimeric_a/b-barrel"/>
</dbReference>
<dbReference type="RefSeq" id="WP_188625361.1">
    <property type="nucleotide sequence ID" value="NZ_BMIL01000002.1"/>
</dbReference>
<protein>
    <recommendedName>
        <fullName evidence="2">NIPSNAP domain-containing protein</fullName>
    </recommendedName>
</protein>
<accession>A0A916X8Q6</accession>
<dbReference type="Proteomes" id="UP000651668">
    <property type="component" value="Unassembled WGS sequence"/>
</dbReference>
<feature type="domain" description="NIPSNAP" evidence="2">
    <location>
        <begin position="159"/>
        <end position="261"/>
    </location>
</feature>